<dbReference type="RefSeq" id="XP_022837567.1">
    <property type="nucleotide sequence ID" value="XM_022981799.1"/>
</dbReference>
<feature type="compositionally biased region" description="Low complexity" evidence="1">
    <location>
        <begin position="199"/>
        <end position="208"/>
    </location>
</feature>
<dbReference type="PANTHER" id="PTHR21174">
    <property type="match status" value="1"/>
</dbReference>
<feature type="compositionally biased region" description="Polar residues" evidence="1">
    <location>
        <begin position="217"/>
        <end position="233"/>
    </location>
</feature>
<accession>A0A9J7J4V0</accession>
<feature type="compositionally biased region" description="Low complexity" evidence="1">
    <location>
        <begin position="144"/>
        <end position="153"/>
    </location>
</feature>
<sequence length="403" mass="43332">MANNWWREPDMGVLSAPVTSGEPQGCSAMRMWRNACNTLVAPDADDAWKQVVEASPPESLWHTLRNCVAYQAGVWQNLLNKGVDDVIQPAAFKLAIVLRHTPSELTVKLLSDLLRLHPQSQDLTSYILALLTDDEAQWSGGHCSSPSNVSSPPSEEEEEEHSSNSDGADSDGADQGHDTDGPDPGHDTDLDANEANGPADSASAAALSKPHMPPPDSTTHSSDNPNMPDSTTADDPIEVDPESGEGEDDGDAEAEAEGEGDEDADGEGDEDGEGEEDGESADEVEGMARGRGLSPAGMARGRGLSPAGPAPLRDLQLFGDCELAVLAASREEYDAHAKLVRAEYSKLTNDNYVQLRIKVLNQFSQIPKLFHSPEFECFESAARENIEREINTLQEHLVAGRRD</sequence>
<dbReference type="Proteomes" id="UP000301870">
    <property type="component" value="Chromosome 5"/>
</dbReference>
<dbReference type="KEGG" id="sliu:111364767"/>
<dbReference type="AlphaFoldDB" id="A0A9J7J4V0"/>
<feature type="compositionally biased region" description="Acidic residues" evidence="1">
    <location>
        <begin position="235"/>
        <end position="285"/>
    </location>
</feature>
<organism evidence="2 3">
    <name type="scientific">Spodoptera litura</name>
    <name type="common">Asian cotton leafworm</name>
    <dbReference type="NCBI Taxonomy" id="69820"/>
    <lineage>
        <taxon>Eukaryota</taxon>
        <taxon>Metazoa</taxon>
        <taxon>Ecdysozoa</taxon>
        <taxon>Arthropoda</taxon>
        <taxon>Hexapoda</taxon>
        <taxon>Insecta</taxon>
        <taxon>Pterygota</taxon>
        <taxon>Neoptera</taxon>
        <taxon>Endopterygota</taxon>
        <taxon>Lepidoptera</taxon>
        <taxon>Glossata</taxon>
        <taxon>Ditrysia</taxon>
        <taxon>Noctuoidea</taxon>
        <taxon>Noctuidae</taxon>
        <taxon>Amphipyrinae</taxon>
        <taxon>Spodoptera</taxon>
    </lineage>
</organism>
<keyword evidence="2" id="KW-1185">Reference proteome</keyword>
<evidence type="ECO:0000313" key="3">
    <source>
        <dbReference type="RefSeq" id="XP_022837567.1"/>
    </source>
</evidence>
<feature type="region of interest" description="Disordered" evidence="1">
    <location>
        <begin position="138"/>
        <end position="307"/>
    </location>
</feature>
<dbReference type="GeneID" id="111364767"/>
<gene>
    <name evidence="3" type="primary">LOC111364767</name>
</gene>
<protein>
    <submittedName>
        <fullName evidence="3">Uncharacterized protein LOC111364767 isoform X1</fullName>
    </submittedName>
</protein>
<dbReference type="InterPro" id="IPR009218">
    <property type="entry name" value="HD_phosphohydro"/>
</dbReference>
<name>A0A9J7J4V0_SPOLT</name>
<proteinExistence type="predicted"/>
<dbReference type="OrthoDB" id="330671at2759"/>
<reference evidence="3" key="1">
    <citation type="submission" date="2025-08" db="UniProtKB">
        <authorList>
            <consortium name="RefSeq"/>
        </authorList>
    </citation>
    <scope>IDENTIFICATION</scope>
    <source>
        <strain evidence="3">Ishihara</strain>
        <tissue evidence="3">Whole body</tissue>
    </source>
</reference>
<dbReference type="PANTHER" id="PTHR21174:SF0">
    <property type="entry name" value="HD PHOSPHOHYDROLASE FAMILY PROTEIN-RELATED"/>
    <property type="match status" value="1"/>
</dbReference>
<evidence type="ECO:0000313" key="2">
    <source>
        <dbReference type="Proteomes" id="UP000301870"/>
    </source>
</evidence>
<evidence type="ECO:0000256" key="1">
    <source>
        <dbReference type="SAM" id="MobiDB-lite"/>
    </source>
</evidence>
<feature type="compositionally biased region" description="Basic and acidic residues" evidence="1">
    <location>
        <begin position="174"/>
        <end position="189"/>
    </location>
</feature>